<dbReference type="InterPro" id="IPR038765">
    <property type="entry name" value="Papain-like_cys_pep_sf"/>
</dbReference>
<sequence length="324" mass="35935">MMKSFFLALAVLVAAATASLEELHTTQFQAFKAEHGKSYQNQVEETARYNIFLNNVREIEEHNARYEQGLETYTKAINQFSDWTQEEFKSYLTLHAKPAAPENTTEYIKTGVEVPSSIDWRTQGYVTGVKNQGQCGSCWAFSVTGAMEGAYFKKSGNLVSFSEQQLVDCTTSFNYGCDGGWMELVYPYIAEYGIETESAYPYTAKDGSCKYDASKIVTKISSYRNTHDEAALLEAVGTLGPVSVSMDASYISSYSSGIFSSTKCDITNLNHGVLVVGYGSENGVDYWIIKNSWGSSWGDNGYLKLRRGTNECGVSEDDSYPLIN</sequence>
<dbReference type="Gene3D" id="3.90.70.10">
    <property type="entry name" value="Cysteine proteinases"/>
    <property type="match status" value="1"/>
</dbReference>
<keyword evidence="4" id="KW-0788">Thiol protease</keyword>
<organism evidence="10 11">
    <name type="scientific">Hypothenemus hampei</name>
    <name type="common">Coffee berry borer</name>
    <dbReference type="NCBI Taxonomy" id="57062"/>
    <lineage>
        <taxon>Eukaryota</taxon>
        <taxon>Metazoa</taxon>
        <taxon>Ecdysozoa</taxon>
        <taxon>Arthropoda</taxon>
        <taxon>Hexapoda</taxon>
        <taxon>Insecta</taxon>
        <taxon>Pterygota</taxon>
        <taxon>Neoptera</taxon>
        <taxon>Endopterygota</taxon>
        <taxon>Coleoptera</taxon>
        <taxon>Polyphaga</taxon>
        <taxon>Cucujiformia</taxon>
        <taxon>Curculionidae</taxon>
        <taxon>Scolytinae</taxon>
        <taxon>Hypothenemus</taxon>
    </lineage>
</organism>
<dbReference type="FunFam" id="3.90.70.10:FF:000006">
    <property type="entry name" value="Cathepsin S"/>
    <property type="match status" value="1"/>
</dbReference>
<dbReference type="PRINTS" id="PR00705">
    <property type="entry name" value="PAPAIN"/>
</dbReference>
<evidence type="ECO:0000256" key="3">
    <source>
        <dbReference type="ARBA" id="ARBA00022801"/>
    </source>
</evidence>
<dbReference type="InterPro" id="IPR000169">
    <property type="entry name" value="Pept_cys_AS"/>
</dbReference>
<dbReference type="PROSITE" id="PS00639">
    <property type="entry name" value="THIOL_PROTEASE_HIS"/>
    <property type="match status" value="1"/>
</dbReference>
<dbReference type="Pfam" id="PF08246">
    <property type="entry name" value="Inhibitor_I29"/>
    <property type="match status" value="1"/>
</dbReference>
<dbReference type="Proteomes" id="UP001566132">
    <property type="component" value="Unassembled WGS sequence"/>
</dbReference>
<dbReference type="PROSITE" id="PS00640">
    <property type="entry name" value="THIOL_PROTEASE_ASN"/>
    <property type="match status" value="1"/>
</dbReference>
<protein>
    <submittedName>
        <fullName evidence="10">Uncharacterized protein</fullName>
    </submittedName>
</protein>
<keyword evidence="2" id="KW-0645">Protease</keyword>
<dbReference type="InterPro" id="IPR013201">
    <property type="entry name" value="Prot_inhib_I29"/>
</dbReference>
<name>A0ABD1F4Q7_HYPHA</name>
<dbReference type="Pfam" id="PF00112">
    <property type="entry name" value="Peptidase_C1"/>
    <property type="match status" value="1"/>
</dbReference>
<evidence type="ECO:0000259" key="9">
    <source>
        <dbReference type="SMART" id="SM00848"/>
    </source>
</evidence>
<gene>
    <name evidence="10" type="ORF">ABEB36_003928</name>
</gene>
<accession>A0ABD1F4Q7</accession>
<evidence type="ECO:0000256" key="5">
    <source>
        <dbReference type="ARBA" id="ARBA00023145"/>
    </source>
</evidence>
<dbReference type="InterPro" id="IPR000668">
    <property type="entry name" value="Peptidase_C1A_C"/>
</dbReference>
<keyword evidence="6" id="KW-1015">Disulfide bond</keyword>
<evidence type="ECO:0000259" key="8">
    <source>
        <dbReference type="SMART" id="SM00645"/>
    </source>
</evidence>
<evidence type="ECO:0000256" key="2">
    <source>
        <dbReference type="ARBA" id="ARBA00022670"/>
    </source>
</evidence>
<comment type="similarity">
    <text evidence="1">Belongs to the peptidase C1 family.</text>
</comment>
<comment type="caution">
    <text evidence="10">The sequence shown here is derived from an EMBL/GenBank/DDBJ whole genome shotgun (WGS) entry which is preliminary data.</text>
</comment>
<evidence type="ECO:0000256" key="4">
    <source>
        <dbReference type="ARBA" id="ARBA00022807"/>
    </source>
</evidence>
<dbReference type="SMART" id="SM00645">
    <property type="entry name" value="Pept_C1"/>
    <property type="match status" value="1"/>
</dbReference>
<reference evidence="10 11" key="1">
    <citation type="submission" date="2024-05" db="EMBL/GenBank/DDBJ databases">
        <title>Genetic variation in Jamaican populations of the coffee berry borer (Hypothenemus hampei).</title>
        <authorList>
            <person name="Errbii M."/>
            <person name="Myrie A."/>
        </authorList>
    </citation>
    <scope>NUCLEOTIDE SEQUENCE [LARGE SCALE GENOMIC DNA]</scope>
    <source>
        <strain evidence="10">JA-Hopewell-2020-01-JO</strain>
        <tissue evidence="10">Whole body</tissue>
    </source>
</reference>
<dbReference type="InterPro" id="IPR025661">
    <property type="entry name" value="Pept_asp_AS"/>
</dbReference>
<feature type="domain" description="Peptidase C1A papain C-terminal" evidence="8">
    <location>
        <begin position="114"/>
        <end position="322"/>
    </location>
</feature>
<dbReference type="EMBL" id="JBDJPC010000003">
    <property type="protein sequence ID" value="KAL1509143.1"/>
    <property type="molecule type" value="Genomic_DNA"/>
</dbReference>
<feature type="signal peptide" evidence="7">
    <location>
        <begin position="1"/>
        <end position="18"/>
    </location>
</feature>
<evidence type="ECO:0000313" key="11">
    <source>
        <dbReference type="Proteomes" id="UP001566132"/>
    </source>
</evidence>
<proteinExistence type="inferred from homology"/>
<dbReference type="InterPro" id="IPR025660">
    <property type="entry name" value="Pept_his_AS"/>
</dbReference>
<keyword evidence="5" id="KW-0865">Zymogen</keyword>
<dbReference type="CDD" id="cd02248">
    <property type="entry name" value="Peptidase_C1A"/>
    <property type="match status" value="1"/>
</dbReference>
<dbReference type="SUPFAM" id="SSF54001">
    <property type="entry name" value="Cysteine proteinases"/>
    <property type="match status" value="1"/>
</dbReference>
<keyword evidence="3" id="KW-0378">Hydrolase</keyword>
<keyword evidence="11" id="KW-1185">Reference proteome</keyword>
<evidence type="ECO:0000313" key="10">
    <source>
        <dbReference type="EMBL" id="KAL1509143.1"/>
    </source>
</evidence>
<dbReference type="PANTHER" id="PTHR12411">
    <property type="entry name" value="CYSTEINE PROTEASE FAMILY C1-RELATED"/>
    <property type="match status" value="1"/>
</dbReference>
<dbReference type="GO" id="GO:0008234">
    <property type="term" value="F:cysteine-type peptidase activity"/>
    <property type="evidence" value="ECO:0007669"/>
    <property type="project" value="UniProtKB-KW"/>
</dbReference>
<keyword evidence="7" id="KW-0732">Signal</keyword>
<dbReference type="InterPro" id="IPR013128">
    <property type="entry name" value="Peptidase_C1A"/>
</dbReference>
<evidence type="ECO:0000256" key="6">
    <source>
        <dbReference type="ARBA" id="ARBA00023157"/>
    </source>
</evidence>
<dbReference type="InterPro" id="IPR039417">
    <property type="entry name" value="Peptidase_C1A_papain-like"/>
</dbReference>
<dbReference type="PROSITE" id="PS00139">
    <property type="entry name" value="THIOL_PROTEASE_CYS"/>
    <property type="match status" value="1"/>
</dbReference>
<feature type="domain" description="Cathepsin propeptide inhibitor" evidence="9">
    <location>
        <begin position="28"/>
        <end position="88"/>
    </location>
</feature>
<feature type="chain" id="PRO_5044772041" evidence="7">
    <location>
        <begin position="19"/>
        <end position="324"/>
    </location>
</feature>
<dbReference type="AlphaFoldDB" id="A0ABD1F4Q7"/>
<evidence type="ECO:0000256" key="7">
    <source>
        <dbReference type="SAM" id="SignalP"/>
    </source>
</evidence>
<dbReference type="SMART" id="SM00848">
    <property type="entry name" value="Inhibitor_I29"/>
    <property type="match status" value="1"/>
</dbReference>
<evidence type="ECO:0000256" key="1">
    <source>
        <dbReference type="ARBA" id="ARBA00008455"/>
    </source>
</evidence>
<dbReference type="GO" id="GO:0006508">
    <property type="term" value="P:proteolysis"/>
    <property type="evidence" value="ECO:0007669"/>
    <property type="project" value="UniProtKB-KW"/>
</dbReference>